<proteinExistence type="predicted"/>
<evidence type="ECO:0000313" key="1">
    <source>
        <dbReference type="EMBL" id="OAA64580.1"/>
    </source>
</evidence>
<dbReference type="Proteomes" id="UP000076874">
    <property type="component" value="Unassembled WGS sequence"/>
</dbReference>
<accession>A0A162MNN4</accession>
<dbReference type="OrthoDB" id="425534at2759"/>
<evidence type="ECO:0000313" key="2">
    <source>
        <dbReference type="Proteomes" id="UP000076874"/>
    </source>
</evidence>
<gene>
    <name evidence="1" type="ORF">SPI_03227</name>
</gene>
<protein>
    <submittedName>
        <fullName evidence="1">Uncharacterized protein</fullName>
    </submittedName>
</protein>
<organism evidence="1 2">
    <name type="scientific">Niveomyces insectorum RCEF 264</name>
    <dbReference type="NCBI Taxonomy" id="1081102"/>
    <lineage>
        <taxon>Eukaryota</taxon>
        <taxon>Fungi</taxon>
        <taxon>Dikarya</taxon>
        <taxon>Ascomycota</taxon>
        <taxon>Pezizomycotina</taxon>
        <taxon>Sordariomycetes</taxon>
        <taxon>Hypocreomycetidae</taxon>
        <taxon>Hypocreales</taxon>
        <taxon>Cordycipitaceae</taxon>
        <taxon>Niveomyces</taxon>
    </lineage>
</organism>
<sequence>MDGKVVGAPPAISAARAGPPHGRMAQDAPYWQLYSWWRLWRCHTGYPGSSQGARPRRRAPCLRVNLAGEINLSWTACYDGYECARLDVPMDWLDPTDEERVVLAVIRLSAVRRDDYRGAVFFNPGGPGGSGILSMRDHGKQLQTVVGDNHDIITFDPRGVGRSVPRIQCWEDYQRQHFWELQDVNNVNSYPGAAYDEFARAMAYSGICEA</sequence>
<name>A0A162MNN4_9HYPO</name>
<keyword evidence="2" id="KW-1185">Reference proteome</keyword>
<dbReference type="SUPFAM" id="SSF53474">
    <property type="entry name" value="alpha/beta-Hydrolases"/>
    <property type="match status" value="1"/>
</dbReference>
<comment type="caution">
    <text evidence="1">The sequence shown here is derived from an EMBL/GenBank/DDBJ whole genome shotgun (WGS) entry which is preliminary data.</text>
</comment>
<dbReference type="EMBL" id="AZHD01000004">
    <property type="protein sequence ID" value="OAA64580.1"/>
    <property type="molecule type" value="Genomic_DNA"/>
</dbReference>
<dbReference type="Gene3D" id="3.40.50.1820">
    <property type="entry name" value="alpha/beta hydrolase"/>
    <property type="match status" value="1"/>
</dbReference>
<dbReference type="AlphaFoldDB" id="A0A162MNN4"/>
<dbReference type="STRING" id="1081102.A0A162MNN4"/>
<reference evidence="1 2" key="1">
    <citation type="journal article" date="2016" name="Genome Biol. Evol.">
        <title>Divergent and convergent evolution of fungal pathogenicity.</title>
        <authorList>
            <person name="Shang Y."/>
            <person name="Xiao G."/>
            <person name="Zheng P."/>
            <person name="Cen K."/>
            <person name="Zhan S."/>
            <person name="Wang C."/>
        </authorList>
    </citation>
    <scope>NUCLEOTIDE SEQUENCE [LARGE SCALE GENOMIC DNA]</scope>
    <source>
        <strain evidence="1 2">RCEF 264</strain>
    </source>
</reference>
<dbReference type="InterPro" id="IPR029058">
    <property type="entry name" value="AB_hydrolase_fold"/>
</dbReference>